<dbReference type="STRING" id="940295.EYM_00975"/>
<protein>
    <submittedName>
        <fullName evidence="1">Uncharacterized protein</fullName>
    </submittedName>
</protein>
<dbReference type="GeneID" id="30679612"/>
<keyword evidence="2" id="KW-1185">Reference proteome</keyword>
<dbReference type="Proteomes" id="UP000060778">
    <property type="component" value="Chromosome"/>
</dbReference>
<evidence type="ECO:0000313" key="1">
    <source>
        <dbReference type="EMBL" id="ALU12161.1"/>
    </source>
</evidence>
<dbReference type="RefSeq" id="WP_075049258.1">
    <property type="nucleotide sequence ID" value="NZ_CP006867.1"/>
</dbReference>
<reference evidence="1 2" key="1">
    <citation type="submission" date="2013-11" db="EMBL/GenBank/DDBJ databases">
        <title>Comparative genomics of Ignicoccus.</title>
        <authorList>
            <person name="Podar M."/>
        </authorList>
    </citation>
    <scope>NUCLEOTIDE SEQUENCE [LARGE SCALE GENOMIC DNA]</scope>
    <source>
        <strain evidence="1 2">DSM 13165</strain>
    </source>
</reference>
<dbReference type="AlphaFoldDB" id="A0A0U2WMH8"/>
<name>A0A0U2WMH8_9CREN</name>
<dbReference type="EMBL" id="CP006867">
    <property type="protein sequence ID" value="ALU12161.1"/>
    <property type="molecule type" value="Genomic_DNA"/>
</dbReference>
<dbReference type="KEGG" id="iis:EYM_00975"/>
<accession>A0A0U2WMH8</accession>
<gene>
    <name evidence="1" type="ORF">EYM_00975</name>
</gene>
<organism evidence="1 2">
    <name type="scientific">Ignicoccus islandicus DSM 13165</name>
    <dbReference type="NCBI Taxonomy" id="940295"/>
    <lineage>
        <taxon>Archaea</taxon>
        <taxon>Thermoproteota</taxon>
        <taxon>Thermoprotei</taxon>
        <taxon>Desulfurococcales</taxon>
        <taxon>Desulfurococcaceae</taxon>
        <taxon>Ignicoccus</taxon>
    </lineage>
</organism>
<evidence type="ECO:0000313" key="2">
    <source>
        <dbReference type="Proteomes" id="UP000060778"/>
    </source>
</evidence>
<sequence>MSLKEVRSPILKSVAKIALQELGAQVIIPEMEIEGKKVIGVGIKGDVAYVVEPNGMEKELKKVLRVKKVIEL</sequence>
<proteinExistence type="predicted"/>